<comment type="caution">
    <text evidence="1">The sequence shown here is derived from an EMBL/GenBank/DDBJ whole genome shotgun (WGS) entry which is preliminary data.</text>
</comment>
<keyword evidence="2" id="KW-1185">Reference proteome</keyword>
<proteinExistence type="predicted"/>
<protein>
    <submittedName>
        <fullName evidence="1">Uncharacterized protein</fullName>
    </submittedName>
</protein>
<reference evidence="1" key="1">
    <citation type="submission" date="2023-04" db="EMBL/GenBank/DDBJ databases">
        <title>Draft Genome sequencing of Naganishia species isolated from polar environments using Oxford Nanopore Technology.</title>
        <authorList>
            <person name="Leo P."/>
            <person name="Venkateswaran K."/>
        </authorList>
    </citation>
    <scope>NUCLEOTIDE SEQUENCE</scope>
    <source>
        <strain evidence="1">MNA-CCFEE 5261</strain>
    </source>
</reference>
<gene>
    <name evidence="1" type="ORF">QFC19_009521</name>
</gene>
<evidence type="ECO:0000313" key="2">
    <source>
        <dbReference type="Proteomes" id="UP001241377"/>
    </source>
</evidence>
<dbReference type="EMBL" id="JASBWR010000165">
    <property type="protein sequence ID" value="KAJ9090660.1"/>
    <property type="molecule type" value="Genomic_DNA"/>
</dbReference>
<name>A0ACC2UVE8_9TREE</name>
<evidence type="ECO:0000313" key="1">
    <source>
        <dbReference type="EMBL" id="KAJ9090660.1"/>
    </source>
</evidence>
<sequence>MSLKLTINLLIFYSRSQKFIAINWQVSGGGAFAILPAPSPFHTPTVPSGSAPFTTKLPDLIPLVRGHSAPVLDTAWAPHSASHTVLASAGEDSKICLWDFQDAEEKFSGWQEDGWECPEDWTVPVARLGEGNGASAHGGRKVGQLVWNNTAEGILTSAGSDHTVKIWDVKKESAPVLTLTGHKDTIQSMTWNYTGNLLATTCRDKKVRIFDPRAGAEPIKVADGHGGIKGSRVVWLGDRDRMVTTGFSRMSDRQMMLWDTSSLTNLKTETIDSSSGVIMPFYAEGNDVLILAGKGDGNIRYYEYADDELHYLSEFKSSDPQRGFCLTPRHSLEVSQHEIARGYKLTTTMVEPLAFVVPRKAEGFQADIFPPAPSQEAALTADEWVSGKTSAPKVIDLETRSTTTYDGPKAVGTSTPASVPEPVKKEEPKPAVAQSSFTEKTGKLPDMRDLEIKQDDPDSDEEITEAKKRAPSAGGFDDDDDEVVEKKLGEEPAEKPAGGGGLEIVMPEMPEEPISIASSPVTPLNDSPPPSSNEDSREYAKELENAKARLAEVNARLERVETENKRLREQVDKAKRLASELVGL</sequence>
<accession>A0ACC2UVE8</accession>
<dbReference type="Proteomes" id="UP001241377">
    <property type="component" value="Unassembled WGS sequence"/>
</dbReference>
<organism evidence="1 2">
    <name type="scientific">Naganishia cerealis</name>
    <dbReference type="NCBI Taxonomy" id="610337"/>
    <lineage>
        <taxon>Eukaryota</taxon>
        <taxon>Fungi</taxon>
        <taxon>Dikarya</taxon>
        <taxon>Basidiomycota</taxon>
        <taxon>Agaricomycotina</taxon>
        <taxon>Tremellomycetes</taxon>
        <taxon>Filobasidiales</taxon>
        <taxon>Filobasidiaceae</taxon>
        <taxon>Naganishia</taxon>
    </lineage>
</organism>